<gene>
    <name evidence="1" type="ORF">BDN72DRAFT_881796</name>
</gene>
<dbReference type="EMBL" id="ML208495">
    <property type="protein sequence ID" value="TFK63974.1"/>
    <property type="molecule type" value="Genomic_DNA"/>
</dbReference>
<name>A0ACD3AF31_9AGAR</name>
<protein>
    <submittedName>
        <fullName evidence="1">Uncharacterized protein</fullName>
    </submittedName>
</protein>
<accession>A0ACD3AF31</accession>
<keyword evidence="2" id="KW-1185">Reference proteome</keyword>
<sequence>MYGIQHRRSSDHTSGTLTRMTQHAAFYSTINHFPSSSERASGVKHRSGEDTWARRRIASAAVHSASFDAAERGDPPKCHPDTRIAVQDSLAAWRSNRAGGSVRLISGWAGTGKTTIVQTMAEYWAKQGQLAGSFFFSRSSENRSKTDEVPDTILHQFLQIFGVDVDVGHLTYGITWSHLVGVLMSISPSLQEPVVIVIDGFDECTITDSQVSLLRSILTSLDQLGSAIKFLISCRPERHLQDVFDEFAPKLGPSYCIHLGQSAEDNDDIRMFFRASFDRICQHRRKDDAMSLKDGLWPSQKVIEWLVDRASGQFIFAATMVRFVDDENEDPVEMLNLVLEHQTSSFEAIDSLYLVILKRVEMTLDKSEKSLQRRQLMQNLILHVNHEPSSSLAIADFWFEKEVTINILVKHLQALLVRNADTRGQDLEIVVQFRHKSFHDFLARPSAPHSFSLAEMNPVSKFFFSLRTHSRKAAYHPDRWVLQPSQQLGYAFFCCGDHLPVVISYEEEAGRLHRAYIQDQPTFRGCICLPQLEPIMSDMRAVQTFTSCGQGDCVLNLDLLTLCRMMEIPVDHFIREWEQQERLGTILFPIFKFVLWLRVMLYSLLSDPSTAAYVTIRALMYRPLSLSWQARCIAVVNALFCTMVLFNTRWDVVLLLYLSHIVATSLLRWFLRFDTLDIKPHDSSITT</sequence>
<dbReference type="Proteomes" id="UP000308600">
    <property type="component" value="Unassembled WGS sequence"/>
</dbReference>
<proteinExistence type="predicted"/>
<reference evidence="1 2" key="1">
    <citation type="journal article" date="2019" name="Nat. Ecol. Evol.">
        <title>Megaphylogeny resolves global patterns of mushroom evolution.</title>
        <authorList>
            <person name="Varga T."/>
            <person name="Krizsan K."/>
            <person name="Foldi C."/>
            <person name="Dima B."/>
            <person name="Sanchez-Garcia M."/>
            <person name="Sanchez-Ramirez S."/>
            <person name="Szollosi G.J."/>
            <person name="Szarkandi J.G."/>
            <person name="Papp V."/>
            <person name="Albert L."/>
            <person name="Andreopoulos W."/>
            <person name="Angelini C."/>
            <person name="Antonin V."/>
            <person name="Barry K.W."/>
            <person name="Bougher N.L."/>
            <person name="Buchanan P."/>
            <person name="Buyck B."/>
            <person name="Bense V."/>
            <person name="Catcheside P."/>
            <person name="Chovatia M."/>
            <person name="Cooper J."/>
            <person name="Damon W."/>
            <person name="Desjardin D."/>
            <person name="Finy P."/>
            <person name="Geml J."/>
            <person name="Haridas S."/>
            <person name="Hughes K."/>
            <person name="Justo A."/>
            <person name="Karasinski D."/>
            <person name="Kautmanova I."/>
            <person name="Kiss B."/>
            <person name="Kocsube S."/>
            <person name="Kotiranta H."/>
            <person name="LaButti K.M."/>
            <person name="Lechner B.E."/>
            <person name="Liimatainen K."/>
            <person name="Lipzen A."/>
            <person name="Lukacs Z."/>
            <person name="Mihaltcheva S."/>
            <person name="Morgado L.N."/>
            <person name="Niskanen T."/>
            <person name="Noordeloos M.E."/>
            <person name="Ohm R.A."/>
            <person name="Ortiz-Santana B."/>
            <person name="Ovrebo C."/>
            <person name="Racz N."/>
            <person name="Riley R."/>
            <person name="Savchenko A."/>
            <person name="Shiryaev A."/>
            <person name="Soop K."/>
            <person name="Spirin V."/>
            <person name="Szebenyi C."/>
            <person name="Tomsovsky M."/>
            <person name="Tulloss R.E."/>
            <person name="Uehling J."/>
            <person name="Grigoriev I.V."/>
            <person name="Vagvolgyi C."/>
            <person name="Papp T."/>
            <person name="Martin F.M."/>
            <person name="Miettinen O."/>
            <person name="Hibbett D.S."/>
            <person name="Nagy L.G."/>
        </authorList>
    </citation>
    <scope>NUCLEOTIDE SEQUENCE [LARGE SCALE GENOMIC DNA]</scope>
    <source>
        <strain evidence="1 2">NL-1719</strain>
    </source>
</reference>
<organism evidence="1 2">
    <name type="scientific">Pluteus cervinus</name>
    <dbReference type="NCBI Taxonomy" id="181527"/>
    <lineage>
        <taxon>Eukaryota</taxon>
        <taxon>Fungi</taxon>
        <taxon>Dikarya</taxon>
        <taxon>Basidiomycota</taxon>
        <taxon>Agaricomycotina</taxon>
        <taxon>Agaricomycetes</taxon>
        <taxon>Agaricomycetidae</taxon>
        <taxon>Agaricales</taxon>
        <taxon>Pluteineae</taxon>
        <taxon>Pluteaceae</taxon>
        <taxon>Pluteus</taxon>
    </lineage>
</organism>
<evidence type="ECO:0000313" key="1">
    <source>
        <dbReference type="EMBL" id="TFK63974.1"/>
    </source>
</evidence>
<evidence type="ECO:0000313" key="2">
    <source>
        <dbReference type="Proteomes" id="UP000308600"/>
    </source>
</evidence>